<dbReference type="InterPro" id="IPR008775">
    <property type="entry name" value="Phytyl_CoA_dOase-like"/>
</dbReference>
<comment type="caution">
    <text evidence="2">The sequence shown here is derived from an EMBL/GenBank/DDBJ whole genome shotgun (WGS) entry which is preliminary data.</text>
</comment>
<keyword evidence="3" id="KW-1185">Reference proteome</keyword>
<evidence type="ECO:0000313" key="3">
    <source>
        <dbReference type="Proteomes" id="UP001309876"/>
    </source>
</evidence>
<gene>
    <name evidence="2" type="ORF">LTR05_006781</name>
</gene>
<evidence type="ECO:0008006" key="4">
    <source>
        <dbReference type="Google" id="ProtNLM"/>
    </source>
</evidence>
<dbReference type="Proteomes" id="UP001309876">
    <property type="component" value="Unassembled WGS sequence"/>
</dbReference>
<accession>A0AAN7YE76</accession>
<evidence type="ECO:0000256" key="1">
    <source>
        <dbReference type="SAM" id="MobiDB-lite"/>
    </source>
</evidence>
<organism evidence="2 3">
    <name type="scientific">Lithohypha guttulata</name>
    <dbReference type="NCBI Taxonomy" id="1690604"/>
    <lineage>
        <taxon>Eukaryota</taxon>
        <taxon>Fungi</taxon>
        <taxon>Dikarya</taxon>
        <taxon>Ascomycota</taxon>
        <taxon>Pezizomycotina</taxon>
        <taxon>Eurotiomycetes</taxon>
        <taxon>Chaetothyriomycetidae</taxon>
        <taxon>Chaetothyriales</taxon>
        <taxon>Trichomeriaceae</taxon>
        <taxon>Lithohypha</taxon>
    </lineage>
</organism>
<dbReference type="PANTHER" id="PTHR40470:SF1">
    <property type="entry name" value="PHYTANOYL-COA DIOXYGENASE FAMILY PROTEIN (AFU_ORTHOLOGUE AFUA_2G15850)"/>
    <property type="match status" value="1"/>
</dbReference>
<proteinExistence type="predicted"/>
<name>A0AAN7YE76_9EURO</name>
<feature type="compositionally biased region" description="Polar residues" evidence="1">
    <location>
        <begin position="18"/>
        <end position="42"/>
    </location>
</feature>
<sequence>MSEVEAPSRPPPDLARLHQTSSPTVPTKLTSDDTSQNQSSKTPGVLRRQLREQGYIHIPKLLPPHLLLAAQATSKYLVSRTRTGTFWPYVRTVPKQYPPWPELNLKAPNPDLNIWGVQHLLHPNLTSLRDVYAEIYFSEEVIGVVRELLGEPDDTTTESSGQDRAAVSDEDLVMELFNLLCSPTKSHDFELAWHRDDVRPDVSPDIEEHELRTKTPGGRQLHAQYNIALFDDESLIVIPGSHRRVRTQQESDATPYQTGLESEIVVKLQPGDAVFYDSNILHRGVYKGIDEKNELGRMTLHGSVGLKGYGDERSRQVLQHGVGTWIEKEEAKFSNVQDEGKKRRAETMRQALIDMALFPELEVVERLVELSD</sequence>
<protein>
    <recommendedName>
        <fullName evidence="4">Phytanoyl-CoA dioxygenase family protein</fullName>
    </recommendedName>
</protein>
<dbReference type="EMBL" id="JAVRRJ010000007">
    <property type="protein sequence ID" value="KAK5082900.1"/>
    <property type="molecule type" value="Genomic_DNA"/>
</dbReference>
<reference evidence="2 3" key="1">
    <citation type="submission" date="2023-08" db="EMBL/GenBank/DDBJ databases">
        <title>Black Yeasts Isolated from many extreme environments.</title>
        <authorList>
            <person name="Coleine C."/>
            <person name="Stajich J.E."/>
            <person name="Selbmann L."/>
        </authorList>
    </citation>
    <scope>NUCLEOTIDE SEQUENCE [LARGE SCALE GENOMIC DNA]</scope>
    <source>
        <strain evidence="2 3">CCFEE 5910</strain>
    </source>
</reference>
<dbReference type="Pfam" id="PF05721">
    <property type="entry name" value="PhyH"/>
    <property type="match status" value="1"/>
</dbReference>
<dbReference type="AlphaFoldDB" id="A0AAN7YE76"/>
<feature type="region of interest" description="Disordered" evidence="1">
    <location>
        <begin position="1"/>
        <end position="45"/>
    </location>
</feature>
<dbReference type="Gene3D" id="2.60.120.620">
    <property type="entry name" value="q2cbj1_9rhob like domain"/>
    <property type="match status" value="1"/>
</dbReference>
<dbReference type="SUPFAM" id="SSF51197">
    <property type="entry name" value="Clavaminate synthase-like"/>
    <property type="match status" value="1"/>
</dbReference>
<evidence type="ECO:0000313" key="2">
    <source>
        <dbReference type="EMBL" id="KAK5082900.1"/>
    </source>
</evidence>
<dbReference type="PANTHER" id="PTHR40470">
    <property type="entry name" value="PHYTANOYL-COA DIOXYGENASE FAMILY PROTEIN (AFU_ORTHOLOGUE AFUA_2G15850)"/>
    <property type="match status" value="1"/>
</dbReference>